<organism evidence="2 3">
    <name type="scientific">Portunus trituberculatus</name>
    <name type="common">Swimming crab</name>
    <name type="synonym">Neptunus trituberculatus</name>
    <dbReference type="NCBI Taxonomy" id="210409"/>
    <lineage>
        <taxon>Eukaryota</taxon>
        <taxon>Metazoa</taxon>
        <taxon>Ecdysozoa</taxon>
        <taxon>Arthropoda</taxon>
        <taxon>Crustacea</taxon>
        <taxon>Multicrustacea</taxon>
        <taxon>Malacostraca</taxon>
        <taxon>Eumalacostraca</taxon>
        <taxon>Eucarida</taxon>
        <taxon>Decapoda</taxon>
        <taxon>Pleocyemata</taxon>
        <taxon>Brachyura</taxon>
        <taxon>Eubrachyura</taxon>
        <taxon>Portunoidea</taxon>
        <taxon>Portunidae</taxon>
        <taxon>Portuninae</taxon>
        <taxon>Portunus</taxon>
    </lineage>
</organism>
<dbReference type="EMBL" id="VSRR010102393">
    <property type="protein sequence ID" value="MPC95479.1"/>
    <property type="molecule type" value="Genomic_DNA"/>
</dbReference>
<keyword evidence="3" id="KW-1185">Reference proteome</keyword>
<reference evidence="2 3" key="1">
    <citation type="submission" date="2019-05" db="EMBL/GenBank/DDBJ databases">
        <title>Another draft genome of Portunus trituberculatus and its Hox gene families provides insights of decapod evolution.</title>
        <authorList>
            <person name="Jeong J.-H."/>
            <person name="Song I."/>
            <person name="Kim S."/>
            <person name="Choi T."/>
            <person name="Kim D."/>
            <person name="Ryu S."/>
            <person name="Kim W."/>
        </authorList>
    </citation>
    <scope>NUCLEOTIDE SEQUENCE [LARGE SCALE GENOMIC DNA]</scope>
    <source>
        <tissue evidence="2">Muscle</tissue>
    </source>
</reference>
<gene>
    <name evidence="2" type="ORF">E2C01_090693</name>
</gene>
<evidence type="ECO:0000313" key="2">
    <source>
        <dbReference type="EMBL" id="MPC95479.1"/>
    </source>
</evidence>
<dbReference type="AlphaFoldDB" id="A0A5B7JKV4"/>
<comment type="caution">
    <text evidence="2">The sequence shown here is derived from an EMBL/GenBank/DDBJ whole genome shotgun (WGS) entry which is preliminary data.</text>
</comment>
<feature type="transmembrane region" description="Helical" evidence="1">
    <location>
        <begin position="20"/>
        <end position="43"/>
    </location>
</feature>
<protein>
    <submittedName>
        <fullName evidence="2">Uncharacterized protein</fullName>
    </submittedName>
</protein>
<accession>A0A5B7JKV4</accession>
<dbReference type="OrthoDB" id="6159739at2759"/>
<sequence>MEKAATYTVMAPPHPCKRQWVVWAAVGVSVVALVVACVTAAVVNEQAGRINHLEGRLMETESHIENILRLTIANHEFDYQYYDDDDYLYDDDQVVSTYDPSVCVSFSLILCR</sequence>
<keyword evidence="1" id="KW-0472">Membrane</keyword>
<keyword evidence="1" id="KW-0812">Transmembrane</keyword>
<proteinExistence type="predicted"/>
<evidence type="ECO:0000313" key="3">
    <source>
        <dbReference type="Proteomes" id="UP000324222"/>
    </source>
</evidence>
<evidence type="ECO:0000256" key="1">
    <source>
        <dbReference type="SAM" id="Phobius"/>
    </source>
</evidence>
<name>A0A5B7JKV4_PORTR</name>
<dbReference type="Proteomes" id="UP000324222">
    <property type="component" value="Unassembled WGS sequence"/>
</dbReference>
<keyword evidence="1" id="KW-1133">Transmembrane helix</keyword>